<dbReference type="InterPro" id="IPR030470">
    <property type="entry name" value="UbiA_prenylTrfase_CS"/>
</dbReference>
<comment type="similarity">
    <text evidence="11">Belongs to the UbiA prenyltransferase family. Protoheme IX farnesyltransferase subfamily.</text>
</comment>
<comment type="catalytic activity">
    <reaction evidence="10 11">
        <text>heme b + (2E,6E)-farnesyl diphosphate + H2O = Fe(II)-heme o + diphosphate</text>
        <dbReference type="Rhea" id="RHEA:28070"/>
        <dbReference type="ChEBI" id="CHEBI:15377"/>
        <dbReference type="ChEBI" id="CHEBI:33019"/>
        <dbReference type="ChEBI" id="CHEBI:60344"/>
        <dbReference type="ChEBI" id="CHEBI:60530"/>
        <dbReference type="ChEBI" id="CHEBI:175763"/>
        <dbReference type="EC" id="2.5.1.141"/>
    </reaction>
</comment>
<keyword evidence="11" id="KW-1003">Cell membrane</keyword>
<comment type="similarity">
    <text evidence="4">In the C-terminal section; belongs to the UbiA prenyltransferase family. Protoheme IX farnesyltransferase subfamily.</text>
</comment>
<feature type="transmembrane region" description="Helical" evidence="11">
    <location>
        <begin position="70"/>
        <end position="93"/>
    </location>
</feature>
<feature type="transmembrane region" description="Helical" evidence="11">
    <location>
        <begin position="43"/>
        <end position="64"/>
    </location>
</feature>
<dbReference type="NCBIfam" id="TIGR01473">
    <property type="entry name" value="cyoE_ctaB"/>
    <property type="match status" value="1"/>
</dbReference>
<dbReference type="PANTHER" id="PTHR43448:SF2">
    <property type="entry name" value="PROTOHEME IX FARNESYLTRANSFERASE, MITOCHONDRIAL"/>
    <property type="match status" value="1"/>
</dbReference>
<feature type="transmembrane region" description="Helical" evidence="11">
    <location>
        <begin position="168"/>
        <end position="187"/>
    </location>
</feature>
<sequence length="322" mass="35541">MFHEVTYLILLNPQIIFEEIKFPVNRLKIVGLKEVLEVSKPRIIVLLVITAITSMYAASILIAHKPLDNITLLHLIVAGALSSAGSSALNHYYDRDIDPLMKRTSTRPIPSGRMSARSVLVYGLAVSCISVVYAWVFLNPISTFFIALGIFFYVIIYTVWLKRSNWSNIVIGGFAGSCAAMAGWAAATGSMDVLGALVGILVFVWTPSHFWCLAMKIRDDYAEAKVPMLPVLIGMQKTSKYILLNTAILLPYSVMLVAFGLGYVYLGVALVSGGLMLVYHYKLTKTPTSDFAWKAYKVTAPYLTIIFVGIALDAAFHFPVIR</sequence>
<evidence type="ECO:0000256" key="9">
    <source>
        <dbReference type="ARBA" id="ARBA00023136"/>
    </source>
</evidence>
<reference evidence="13" key="1">
    <citation type="submission" date="2015-10" db="EMBL/GenBank/DDBJ databases">
        <authorList>
            <person name="Lehtovirta-Morley L.E."/>
            <person name="Vieille C."/>
        </authorList>
    </citation>
    <scope>NUCLEOTIDE SEQUENCE [LARGE SCALE GENOMIC DNA]</scope>
</reference>
<evidence type="ECO:0000256" key="8">
    <source>
        <dbReference type="ARBA" id="ARBA00023133"/>
    </source>
</evidence>
<evidence type="ECO:0000313" key="12">
    <source>
        <dbReference type="EMBL" id="CUR51975.1"/>
    </source>
</evidence>
<dbReference type="Gene3D" id="1.10.357.140">
    <property type="entry name" value="UbiA prenyltransferase"/>
    <property type="match status" value="1"/>
</dbReference>
<dbReference type="InterPro" id="IPR006369">
    <property type="entry name" value="Protohaem_IX_farnesylTrfase"/>
</dbReference>
<organism evidence="12 13">
    <name type="scientific">Nitrosotalea devaniterrae</name>
    <dbReference type="NCBI Taxonomy" id="1078905"/>
    <lineage>
        <taxon>Archaea</taxon>
        <taxon>Nitrososphaerota</taxon>
        <taxon>Nitrososphaeria</taxon>
        <taxon>Nitrosotaleales</taxon>
        <taxon>Nitrosotaleaceae</taxon>
        <taxon>Nitrosotalea</taxon>
    </lineage>
</organism>
<comment type="subcellular location">
    <subcellularLocation>
        <location evidence="2 11">Cell membrane</location>
        <topology evidence="2 11">Multi-pass membrane protein</topology>
    </subcellularLocation>
</comment>
<dbReference type="AlphaFoldDB" id="A0A128A3P4"/>
<dbReference type="GO" id="GO:0005886">
    <property type="term" value="C:plasma membrane"/>
    <property type="evidence" value="ECO:0007669"/>
    <property type="project" value="UniProtKB-SubCell"/>
</dbReference>
<dbReference type="Pfam" id="PF01040">
    <property type="entry name" value="UbiA"/>
    <property type="match status" value="1"/>
</dbReference>
<evidence type="ECO:0000256" key="1">
    <source>
        <dbReference type="ARBA" id="ARBA00004019"/>
    </source>
</evidence>
<dbReference type="EMBL" id="LN890280">
    <property type="protein sequence ID" value="CUR51975.1"/>
    <property type="molecule type" value="Genomic_DNA"/>
</dbReference>
<feature type="transmembrane region" description="Helical" evidence="11">
    <location>
        <begin position="263"/>
        <end position="281"/>
    </location>
</feature>
<comment type="miscellaneous">
    <text evidence="11">Carbon 2 of the heme B porphyrin ring is defined according to the Fischer nomenclature.</text>
</comment>
<accession>A0A128A3P4</accession>
<evidence type="ECO:0000256" key="6">
    <source>
        <dbReference type="ARBA" id="ARBA00022692"/>
    </source>
</evidence>
<evidence type="ECO:0000256" key="5">
    <source>
        <dbReference type="ARBA" id="ARBA00022679"/>
    </source>
</evidence>
<dbReference type="EC" id="2.5.1.141" evidence="11"/>
<dbReference type="Proteomes" id="UP000196239">
    <property type="component" value="Chromosome 1"/>
</dbReference>
<keyword evidence="6 11" id="KW-0812">Transmembrane</keyword>
<evidence type="ECO:0000256" key="7">
    <source>
        <dbReference type="ARBA" id="ARBA00022989"/>
    </source>
</evidence>
<dbReference type="UniPathway" id="UPA00834">
    <property type="reaction ID" value="UER00712"/>
</dbReference>
<evidence type="ECO:0000256" key="10">
    <source>
        <dbReference type="ARBA" id="ARBA00047690"/>
    </source>
</evidence>
<keyword evidence="5 11" id="KW-0808">Transferase</keyword>
<feature type="transmembrane region" description="Helical" evidence="11">
    <location>
        <begin position="193"/>
        <end position="217"/>
    </location>
</feature>
<feature type="transmembrane region" description="Helical" evidence="11">
    <location>
        <begin position="114"/>
        <end position="135"/>
    </location>
</feature>
<gene>
    <name evidence="11 12" type="primary">ctaB</name>
    <name evidence="12" type="ORF">NDEV_1210</name>
</gene>
<keyword evidence="8 11" id="KW-0350">Heme biosynthesis</keyword>
<evidence type="ECO:0000256" key="11">
    <source>
        <dbReference type="HAMAP-Rule" id="MF_00154"/>
    </source>
</evidence>
<dbReference type="HAMAP" id="MF_00154">
    <property type="entry name" value="CyoE_CtaB"/>
    <property type="match status" value="1"/>
</dbReference>
<comment type="function">
    <text evidence="1 11">Converts heme B (protoheme IX) to heme O by substitution of the vinyl group on carbon 2 of heme B porphyrin ring with a hydroxyethyl farnesyl side group.</text>
</comment>
<evidence type="ECO:0000256" key="2">
    <source>
        <dbReference type="ARBA" id="ARBA00004651"/>
    </source>
</evidence>
<evidence type="ECO:0000256" key="3">
    <source>
        <dbReference type="ARBA" id="ARBA00004919"/>
    </source>
</evidence>
<protein>
    <recommendedName>
        <fullName evidence="11">Protoheme IX farnesyltransferase</fullName>
        <ecNumber evidence="11">2.5.1.141</ecNumber>
    </recommendedName>
    <alternativeName>
        <fullName evidence="11">Heme B farnesyltransferase</fullName>
    </alternativeName>
    <alternativeName>
        <fullName evidence="11">Heme O synthase</fullName>
    </alternativeName>
</protein>
<dbReference type="GO" id="GO:0008495">
    <property type="term" value="F:protoheme IX farnesyltransferase activity"/>
    <property type="evidence" value="ECO:0007669"/>
    <property type="project" value="UniProtKB-UniRule"/>
</dbReference>
<evidence type="ECO:0000256" key="4">
    <source>
        <dbReference type="ARBA" id="ARBA00010223"/>
    </source>
</evidence>
<keyword evidence="13" id="KW-1185">Reference proteome</keyword>
<dbReference type="InterPro" id="IPR044878">
    <property type="entry name" value="UbiA_sf"/>
</dbReference>
<dbReference type="PROSITE" id="PS00943">
    <property type="entry name" value="UBIA"/>
    <property type="match status" value="1"/>
</dbReference>
<keyword evidence="9 11" id="KW-0472">Membrane</keyword>
<dbReference type="KEGG" id="ndv:NDEV_1210"/>
<name>A0A128A3P4_9ARCH</name>
<feature type="transmembrane region" description="Helical" evidence="11">
    <location>
        <begin position="302"/>
        <end position="321"/>
    </location>
</feature>
<feature type="transmembrane region" description="Helical" evidence="11">
    <location>
        <begin position="141"/>
        <end position="161"/>
    </location>
</feature>
<keyword evidence="7 11" id="KW-1133">Transmembrane helix</keyword>
<dbReference type="GO" id="GO:0048034">
    <property type="term" value="P:heme O biosynthetic process"/>
    <property type="evidence" value="ECO:0007669"/>
    <property type="project" value="UniProtKB-UniRule"/>
</dbReference>
<dbReference type="NCBIfam" id="NF003349">
    <property type="entry name" value="PRK04375.1-2"/>
    <property type="match status" value="1"/>
</dbReference>
<proteinExistence type="inferred from homology"/>
<dbReference type="PANTHER" id="PTHR43448">
    <property type="entry name" value="PROTOHEME IX FARNESYLTRANSFERASE, MITOCHONDRIAL"/>
    <property type="match status" value="1"/>
</dbReference>
<dbReference type="InterPro" id="IPR000537">
    <property type="entry name" value="UbiA_prenyltransferase"/>
</dbReference>
<comment type="pathway">
    <text evidence="3 11">Porphyrin-containing compound metabolism; heme O biosynthesis; heme O from protoheme: step 1/1.</text>
</comment>
<dbReference type="CDD" id="cd13957">
    <property type="entry name" value="PT_UbiA_Cox10"/>
    <property type="match status" value="1"/>
</dbReference>
<evidence type="ECO:0000313" key="13">
    <source>
        <dbReference type="Proteomes" id="UP000196239"/>
    </source>
</evidence>